<dbReference type="SUPFAM" id="SSF141571">
    <property type="entry name" value="Pentapeptide repeat-like"/>
    <property type="match status" value="1"/>
</dbReference>
<dbReference type="InterPro" id="IPR001646">
    <property type="entry name" value="5peptide_repeat"/>
</dbReference>
<reference evidence="1" key="1">
    <citation type="submission" date="2022-03" db="EMBL/GenBank/DDBJ databases">
        <title>Genome Identification and Characterization of new species Bdellovibrio reynosense LBG001 sp. nov. from a Mexico soil sample.</title>
        <authorList>
            <person name="Camilli A."/>
            <person name="Ajao Y."/>
            <person name="Guo X."/>
        </authorList>
    </citation>
    <scope>NUCLEOTIDE SEQUENCE</scope>
    <source>
        <strain evidence="1">LBG001</strain>
    </source>
</reference>
<dbReference type="InterPro" id="IPR052949">
    <property type="entry name" value="PA_immunity-related"/>
</dbReference>
<dbReference type="Pfam" id="PF13599">
    <property type="entry name" value="Pentapeptide_4"/>
    <property type="match status" value="1"/>
</dbReference>
<dbReference type="RefSeq" id="WP_243539996.1">
    <property type="nucleotide sequence ID" value="NZ_CP093442.1"/>
</dbReference>
<keyword evidence="2" id="KW-1185">Reference proteome</keyword>
<dbReference type="Gene3D" id="2.160.20.80">
    <property type="entry name" value="E3 ubiquitin-protein ligase SopA"/>
    <property type="match status" value="1"/>
</dbReference>
<dbReference type="EMBL" id="CP093442">
    <property type="protein sequence ID" value="UOF02473.1"/>
    <property type="molecule type" value="Genomic_DNA"/>
</dbReference>
<name>A0ABY4CFZ5_9BACT</name>
<evidence type="ECO:0000313" key="2">
    <source>
        <dbReference type="Proteomes" id="UP000830116"/>
    </source>
</evidence>
<dbReference type="PANTHER" id="PTHR42999:SF1">
    <property type="entry name" value="PENTAPEPTIDE REPEAT-CONTAINING PROTEIN"/>
    <property type="match status" value="1"/>
</dbReference>
<sequence>MKAIGIFGATFVALIFQTQITRANLLSPSVFSGQKQNKVIYDEKPLAFSQIINASFTNSSFILNHWQQISVKNSSWVKSKLVGTKIVSSSIEDVQFFESDLSGIKCFHCQIKNAKFENVKLDGARFFNSQFENVDFTNVQFSRTDFIASTFKNCSMDSRSAKLLPADFIKKSKIVIRSSP</sequence>
<gene>
    <name evidence="1" type="ORF">MNR06_05855</name>
</gene>
<evidence type="ECO:0000313" key="1">
    <source>
        <dbReference type="EMBL" id="UOF02473.1"/>
    </source>
</evidence>
<dbReference type="PANTHER" id="PTHR42999">
    <property type="entry name" value="ANTIBIOTIC RESISTANCE PROTEIN MCBG"/>
    <property type="match status" value="1"/>
</dbReference>
<protein>
    <submittedName>
        <fullName evidence="1">Pentapeptide repeat-containing protein</fullName>
    </submittedName>
</protein>
<organism evidence="1 2">
    <name type="scientific">Bdellovibrio reynosensis</name>
    <dbReference type="NCBI Taxonomy" id="2835041"/>
    <lineage>
        <taxon>Bacteria</taxon>
        <taxon>Pseudomonadati</taxon>
        <taxon>Bdellovibrionota</taxon>
        <taxon>Bdellovibrionia</taxon>
        <taxon>Bdellovibrionales</taxon>
        <taxon>Pseudobdellovibrionaceae</taxon>
        <taxon>Bdellovibrio</taxon>
    </lineage>
</organism>
<proteinExistence type="predicted"/>
<dbReference type="Proteomes" id="UP000830116">
    <property type="component" value="Chromosome"/>
</dbReference>
<accession>A0ABY4CFZ5</accession>